<dbReference type="EMBL" id="JXBC01000003">
    <property type="protein sequence ID" value="KIU11766.1"/>
    <property type="molecule type" value="Genomic_DNA"/>
</dbReference>
<dbReference type="Pfam" id="PF24098">
    <property type="entry name" value="DUF7380"/>
    <property type="match status" value="1"/>
</dbReference>
<evidence type="ECO:0000259" key="2">
    <source>
        <dbReference type="Pfam" id="PF24098"/>
    </source>
</evidence>
<evidence type="ECO:0000259" key="1">
    <source>
        <dbReference type="Pfam" id="PF13910"/>
    </source>
</evidence>
<evidence type="ECO:0000313" key="4">
    <source>
        <dbReference type="Proteomes" id="UP000032247"/>
    </source>
</evidence>
<dbReference type="InterPro" id="IPR055804">
    <property type="entry name" value="DUF7380"/>
</dbReference>
<evidence type="ECO:0000313" key="3">
    <source>
        <dbReference type="EMBL" id="KIU11766.1"/>
    </source>
</evidence>
<dbReference type="InterPro" id="IPR025209">
    <property type="entry name" value="DUF4209"/>
</dbReference>
<sequence>MKHSLESILKELDEKCEVLSEVEISMKIKNSSNSETDDFKFISEVIAFDLRPHKKGSNWGTYYGHLCTFKDENGSVSEYPRREDIDSEKLDYWLARLKVTQNPIMKSRYADLVWEFSEIVGKKKDFKMAQAVIDNNMTIVKERLYKNEFSALSKLERGLYLALILSDKVRIKKIKELILEFEEAIAEDEKPGTWSFSFDLLLENKKIELTAAEKSKIICELEERVKRLRSNANPEPWSIETAAIRLARYYNNSGNSVEVSRILNELKEECKKYGETVSPLQYQHWLDKLHAHFVHYHLKEKAAEIRKEIYENGLKVRENFIPISKSMTFQDEELEKIMSTFLSDDIYIDLLMLSYEFVPKKEEVIEQIKALSKTSPLLSLMPKIVNDDHGRKVAEIGNTEEDLEGNIIQSMSWNINVQAVFLDKVIKKIIEHHDLDSEKLLSILMESPVFLEERRELLKKSLQMYFNEDYISFCHIVIPQIESAFRTLISFCESPIIKPSQNRNGYEFKVLGELLSDPIIEDVYDSNYKKYFQVLLNNPVGLNLRNHICHGISNIAIFNQYTASLLLHVLISLSLFLEDVTTV</sequence>
<feature type="domain" description="DUF7380" evidence="2">
    <location>
        <begin position="34"/>
        <end position="171"/>
    </location>
</feature>
<gene>
    <name evidence="3" type="ORF">SC09_Contig24orf00866</name>
</gene>
<name>A0A0D1L7L5_BACIU</name>
<dbReference type="Proteomes" id="UP000032247">
    <property type="component" value="Unassembled WGS sequence"/>
</dbReference>
<dbReference type="PATRIC" id="fig|1423.173.peg.2422"/>
<feature type="domain" description="DUF4209" evidence="1">
    <location>
        <begin position="501"/>
        <end position="573"/>
    </location>
</feature>
<comment type="caution">
    <text evidence="3">The sequence shown here is derived from an EMBL/GenBank/DDBJ whole genome shotgun (WGS) entry which is preliminary data.</text>
</comment>
<reference evidence="3 4" key="1">
    <citation type="submission" date="2014-12" db="EMBL/GenBank/DDBJ databases">
        <title>Comparative genome analysis of Bacillus coagulans HM-08, Clostridium butyricum HM-68, Bacillus subtilis HM-66 and Bacillus licheniformis BL-09.</title>
        <authorList>
            <person name="Zhang H."/>
        </authorList>
    </citation>
    <scope>NUCLEOTIDE SEQUENCE [LARGE SCALE GENOMIC DNA]</scope>
    <source>
        <strain evidence="3 4">HM-66</strain>
    </source>
</reference>
<protein>
    <submittedName>
        <fullName evidence="3">Uncharacterized protein</fullName>
    </submittedName>
</protein>
<proteinExistence type="predicted"/>
<accession>A0A0D1L7L5</accession>
<dbReference type="Pfam" id="PF13910">
    <property type="entry name" value="DUF4209"/>
    <property type="match status" value="1"/>
</dbReference>
<organism evidence="3 4">
    <name type="scientific">Bacillus subtilis</name>
    <dbReference type="NCBI Taxonomy" id="1423"/>
    <lineage>
        <taxon>Bacteria</taxon>
        <taxon>Bacillati</taxon>
        <taxon>Bacillota</taxon>
        <taxon>Bacilli</taxon>
        <taxon>Bacillales</taxon>
        <taxon>Bacillaceae</taxon>
        <taxon>Bacillus</taxon>
    </lineage>
</organism>
<dbReference type="AlphaFoldDB" id="A0A0D1L7L5"/>